<dbReference type="HOGENOM" id="CLU_3257900_0_0_5"/>
<feature type="region of interest" description="Disordered" evidence="1">
    <location>
        <begin position="1"/>
        <end position="24"/>
    </location>
</feature>
<proteinExistence type="predicted"/>
<dbReference type="Proteomes" id="UP000006180">
    <property type="component" value="Chromosome"/>
</dbReference>
<accession>I3XCN1</accession>
<evidence type="ECO:0000313" key="3">
    <source>
        <dbReference type="Proteomes" id="UP000006180"/>
    </source>
</evidence>
<evidence type="ECO:0000313" key="2">
    <source>
        <dbReference type="EMBL" id="AFL53637.1"/>
    </source>
</evidence>
<evidence type="ECO:0000256" key="1">
    <source>
        <dbReference type="SAM" id="MobiDB-lite"/>
    </source>
</evidence>
<sequence length="42" mass="4721">MGDLVRHLTMSPECQKQRTHSLPGAKFPEQVIDRCGKGINNQ</sequence>
<organism evidence="2 3">
    <name type="scientific">Sinorhizobium fredii (strain USDA 257)</name>
    <dbReference type="NCBI Taxonomy" id="1185652"/>
    <lineage>
        <taxon>Bacteria</taxon>
        <taxon>Pseudomonadati</taxon>
        <taxon>Pseudomonadota</taxon>
        <taxon>Alphaproteobacteria</taxon>
        <taxon>Hyphomicrobiales</taxon>
        <taxon>Rhizobiaceae</taxon>
        <taxon>Sinorhizobium/Ensifer group</taxon>
        <taxon>Sinorhizobium</taxon>
    </lineage>
</organism>
<protein>
    <submittedName>
        <fullName evidence="2">Uncharacterized protein</fullName>
    </submittedName>
</protein>
<dbReference type="EMBL" id="CP003563">
    <property type="protein sequence ID" value="AFL53637.1"/>
    <property type="molecule type" value="Genomic_DNA"/>
</dbReference>
<dbReference type="AlphaFoldDB" id="I3XCN1"/>
<dbReference type="KEGG" id="sfd:USDA257_c51110"/>
<gene>
    <name evidence="2" type="ORF">USDA257_c51110</name>
</gene>
<name>I3XCN1_SINF2</name>
<reference evidence="2 3" key="1">
    <citation type="journal article" date="2012" name="J. Bacteriol.">
        <title>Complete genome sequence of the broad-host-range strain Sinorhizobium fredii USDA257.</title>
        <authorList>
            <person name="Schuldes J."/>
            <person name="Rodriguez Orbegoso M."/>
            <person name="Schmeisser C."/>
            <person name="Krishnan H.B."/>
            <person name="Daniel R."/>
            <person name="Streit W.R."/>
        </authorList>
    </citation>
    <scope>NUCLEOTIDE SEQUENCE [LARGE SCALE GENOMIC DNA]</scope>
    <source>
        <strain evidence="2 3">USDA 257</strain>
    </source>
</reference>